<accession>A0ABY9UDQ4</accession>
<evidence type="ECO:0000313" key="2">
    <source>
        <dbReference type="EMBL" id="WND18952.1"/>
    </source>
</evidence>
<keyword evidence="1" id="KW-0472">Membrane</keyword>
<keyword evidence="1" id="KW-0812">Transmembrane</keyword>
<reference evidence="2 3" key="1">
    <citation type="submission" date="2023-09" db="EMBL/GenBank/DDBJ databases">
        <title>The genome sequence of Streptomyces anthocyanicus.</title>
        <authorList>
            <person name="Mo P."/>
        </authorList>
    </citation>
    <scope>NUCLEOTIDE SEQUENCE [LARGE SCALE GENOMIC DNA]</scope>
    <source>
        <strain evidence="2 3">JCM 4387</strain>
    </source>
</reference>
<keyword evidence="1" id="KW-1133">Transmembrane helix</keyword>
<organism evidence="2 3">
    <name type="scientific">Streptomyces violaceus</name>
    <name type="common">Streptomyces venezuelae</name>
    <dbReference type="NCBI Taxonomy" id="1936"/>
    <lineage>
        <taxon>Bacteria</taxon>
        <taxon>Bacillati</taxon>
        <taxon>Actinomycetota</taxon>
        <taxon>Actinomycetes</taxon>
        <taxon>Kitasatosporales</taxon>
        <taxon>Streptomycetaceae</taxon>
        <taxon>Streptomyces</taxon>
    </lineage>
</organism>
<gene>
    <name evidence="2" type="ORF">RI060_17085</name>
</gene>
<protein>
    <submittedName>
        <fullName evidence="2">Uncharacterized protein</fullName>
    </submittedName>
</protein>
<dbReference type="Proteomes" id="UP001249394">
    <property type="component" value="Chromosome"/>
</dbReference>
<sequence length="72" mass="8073">MTDSARSHARTSASLLASCLCVAQLGRLLPTWAVALVGLPAPFVLFILAVRYERLGRWVEYRQLEVPKRALY</sequence>
<evidence type="ECO:0000256" key="1">
    <source>
        <dbReference type="SAM" id="Phobius"/>
    </source>
</evidence>
<feature type="transmembrane region" description="Helical" evidence="1">
    <location>
        <begin position="33"/>
        <end position="52"/>
    </location>
</feature>
<evidence type="ECO:0000313" key="3">
    <source>
        <dbReference type="Proteomes" id="UP001249394"/>
    </source>
</evidence>
<name>A0ABY9UDQ4_STRVL</name>
<dbReference type="EMBL" id="CP134213">
    <property type="protein sequence ID" value="WND18952.1"/>
    <property type="molecule type" value="Genomic_DNA"/>
</dbReference>
<keyword evidence="3" id="KW-1185">Reference proteome</keyword>
<proteinExistence type="predicted"/>